<dbReference type="GO" id="GO:0002926">
    <property type="term" value="P:tRNA wobble base 5-methoxycarbonylmethyl-2-thiouridinylation"/>
    <property type="evidence" value="ECO:0007669"/>
    <property type="project" value="TreeGrafter"/>
</dbReference>
<dbReference type="CDD" id="cd01335">
    <property type="entry name" value="Radical_SAM"/>
    <property type="match status" value="1"/>
</dbReference>
<dbReference type="AlphaFoldDB" id="A0A9E2NYK9"/>
<reference evidence="8" key="1">
    <citation type="journal article" date="2021" name="PeerJ">
        <title>Extensive microbial diversity within the chicken gut microbiome revealed by metagenomics and culture.</title>
        <authorList>
            <person name="Gilroy R."/>
            <person name="Ravi A."/>
            <person name="Getino M."/>
            <person name="Pursley I."/>
            <person name="Horton D.L."/>
            <person name="Alikhan N.F."/>
            <person name="Baker D."/>
            <person name="Gharbi K."/>
            <person name="Hall N."/>
            <person name="Watson M."/>
            <person name="Adriaenssens E.M."/>
            <person name="Foster-Nyarko E."/>
            <person name="Jarju S."/>
            <person name="Secka A."/>
            <person name="Antonio M."/>
            <person name="Oren A."/>
            <person name="Chaudhuri R.R."/>
            <person name="La Ragione R."/>
            <person name="Hildebrand F."/>
            <person name="Pallen M.J."/>
        </authorList>
    </citation>
    <scope>NUCLEOTIDE SEQUENCE</scope>
    <source>
        <strain evidence="8">A6-441</strain>
    </source>
</reference>
<name>A0A9E2NYK9_9FUSO</name>
<dbReference type="FunFam" id="3.80.30.20:FF:000016">
    <property type="entry name" value="Oxygen-independent coproporphyrinogen III oxidase"/>
    <property type="match status" value="1"/>
</dbReference>
<dbReference type="EMBL" id="JAHLFN010000034">
    <property type="protein sequence ID" value="MBU3842141.1"/>
    <property type="molecule type" value="Genomic_DNA"/>
</dbReference>
<dbReference type="Proteomes" id="UP000724657">
    <property type="component" value="Unassembled WGS sequence"/>
</dbReference>
<protein>
    <submittedName>
        <fullName evidence="8">Radical SAM protein</fullName>
    </submittedName>
</protein>
<proteinExistence type="predicted"/>
<dbReference type="PANTHER" id="PTHR11135">
    <property type="entry name" value="HISTONE ACETYLTRANSFERASE-RELATED"/>
    <property type="match status" value="1"/>
</dbReference>
<evidence type="ECO:0000256" key="1">
    <source>
        <dbReference type="ARBA" id="ARBA00001966"/>
    </source>
</evidence>
<reference evidence="8" key="2">
    <citation type="submission" date="2021-04" db="EMBL/GenBank/DDBJ databases">
        <authorList>
            <person name="Gilroy R."/>
        </authorList>
    </citation>
    <scope>NUCLEOTIDE SEQUENCE</scope>
    <source>
        <strain evidence="8">A6-441</strain>
    </source>
</reference>
<dbReference type="InterPro" id="IPR032432">
    <property type="entry name" value="Radical_SAM_C"/>
</dbReference>
<dbReference type="PANTHER" id="PTHR11135:SF0">
    <property type="entry name" value="ELONGATOR COMPLEX PROTEIN 3"/>
    <property type="match status" value="1"/>
</dbReference>
<dbReference type="SUPFAM" id="SSF102114">
    <property type="entry name" value="Radical SAM enzymes"/>
    <property type="match status" value="1"/>
</dbReference>
<accession>A0A9E2NYK9</accession>
<keyword evidence="2" id="KW-0004">4Fe-4S</keyword>
<dbReference type="SFLD" id="SFLDG01086">
    <property type="entry name" value="elongater_protein-like"/>
    <property type="match status" value="1"/>
</dbReference>
<dbReference type="InterPro" id="IPR039661">
    <property type="entry name" value="ELP3"/>
</dbReference>
<evidence type="ECO:0000256" key="4">
    <source>
        <dbReference type="ARBA" id="ARBA00022723"/>
    </source>
</evidence>
<keyword evidence="5" id="KW-0408">Iron</keyword>
<dbReference type="GO" id="GO:0003824">
    <property type="term" value="F:catalytic activity"/>
    <property type="evidence" value="ECO:0007669"/>
    <property type="project" value="InterPro"/>
</dbReference>
<dbReference type="GO" id="GO:0046872">
    <property type="term" value="F:metal ion binding"/>
    <property type="evidence" value="ECO:0007669"/>
    <property type="project" value="UniProtKB-KW"/>
</dbReference>
<evidence type="ECO:0000259" key="7">
    <source>
        <dbReference type="PROSITE" id="PS51918"/>
    </source>
</evidence>
<dbReference type="SFLD" id="SFLDG01082">
    <property type="entry name" value="B12-binding_domain_containing"/>
    <property type="match status" value="1"/>
</dbReference>
<evidence type="ECO:0000313" key="9">
    <source>
        <dbReference type="Proteomes" id="UP000724657"/>
    </source>
</evidence>
<evidence type="ECO:0000256" key="5">
    <source>
        <dbReference type="ARBA" id="ARBA00023004"/>
    </source>
</evidence>
<dbReference type="GO" id="GO:0051539">
    <property type="term" value="F:4 iron, 4 sulfur cluster binding"/>
    <property type="evidence" value="ECO:0007669"/>
    <property type="project" value="UniProtKB-KW"/>
</dbReference>
<feature type="domain" description="Radical SAM core" evidence="7">
    <location>
        <begin position="1"/>
        <end position="233"/>
    </location>
</feature>
<keyword evidence="4" id="KW-0479">Metal-binding</keyword>
<dbReference type="SFLD" id="SFLDS00029">
    <property type="entry name" value="Radical_SAM"/>
    <property type="match status" value="1"/>
</dbReference>
<gene>
    <name evidence="8" type="ORF">IAA47_04045</name>
</gene>
<comment type="caution">
    <text evidence="8">The sequence shown here is derived from an EMBL/GenBank/DDBJ whole genome shotgun (WGS) entry which is preliminary data.</text>
</comment>
<dbReference type="GO" id="GO:0005737">
    <property type="term" value="C:cytoplasm"/>
    <property type="evidence" value="ECO:0007669"/>
    <property type="project" value="TreeGrafter"/>
</dbReference>
<dbReference type="InterPro" id="IPR023404">
    <property type="entry name" value="rSAM_horseshoe"/>
</dbReference>
<evidence type="ECO:0000256" key="2">
    <source>
        <dbReference type="ARBA" id="ARBA00022485"/>
    </source>
</evidence>
<dbReference type="InterPro" id="IPR006638">
    <property type="entry name" value="Elp3/MiaA/NifB-like_rSAM"/>
</dbReference>
<comment type="cofactor">
    <cofactor evidence="1">
        <name>[4Fe-4S] cluster</name>
        <dbReference type="ChEBI" id="CHEBI:49883"/>
    </cofactor>
</comment>
<dbReference type="Gene3D" id="3.80.30.20">
    <property type="entry name" value="tm_1862 like domain"/>
    <property type="match status" value="1"/>
</dbReference>
<dbReference type="SMART" id="SM00729">
    <property type="entry name" value="Elp3"/>
    <property type="match status" value="1"/>
</dbReference>
<dbReference type="InterPro" id="IPR058240">
    <property type="entry name" value="rSAM_sf"/>
</dbReference>
<sequence length="341" mass="39022">MKHYNIPIFISHFGCPNSCVFCNQKKINGRETDVTMEDLKNTIEMYLETLPKNSKKEVAFFGGTFTGISMKLQEEYLKTAYEYIKKGDIAGIRLSTRPDCINDEIVAQLKKYGVTSVELGVQSLDEKVLLATERYYPVSVVEEACKTIKKYGIELGIQLMIGLPQSTDENDYETAVKALSMKPDMVRIYPTLVIKNTKMEKMFLDGEYLPLSLEGAIERTRKIYALLESNNINIIRVGLQPSEDLREDGVVLSGPFHPAFRELVETEIYYDFLKKIIAEERKLEIIANEKDISKIVGIKKANRVRLKEYFNIKIDNSIEKDNIVVNGKKYSRLDVLRGELK</sequence>
<keyword evidence="6" id="KW-0411">Iron-sulfur</keyword>
<dbReference type="Pfam" id="PF04055">
    <property type="entry name" value="Radical_SAM"/>
    <property type="match status" value="1"/>
</dbReference>
<dbReference type="Pfam" id="PF16199">
    <property type="entry name" value="Radical_SAM_C"/>
    <property type="match status" value="1"/>
</dbReference>
<organism evidence="8 9">
    <name type="scientific">Candidatus Fusobacterium pullicola</name>
    <dbReference type="NCBI Taxonomy" id="2838601"/>
    <lineage>
        <taxon>Bacteria</taxon>
        <taxon>Fusobacteriati</taxon>
        <taxon>Fusobacteriota</taxon>
        <taxon>Fusobacteriia</taxon>
        <taxon>Fusobacteriales</taxon>
        <taxon>Fusobacteriaceae</taxon>
        <taxon>Fusobacterium</taxon>
    </lineage>
</organism>
<evidence type="ECO:0000256" key="3">
    <source>
        <dbReference type="ARBA" id="ARBA00022691"/>
    </source>
</evidence>
<dbReference type="InterPro" id="IPR007197">
    <property type="entry name" value="rSAM"/>
</dbReference>
<evidence type="ECO:0000256" key="6">
    <source>
        <dbReference type="ARBA" id="ARBA00023014"/>
    </source>
</evidence>
<dbReference type="PROSITE" id="PS51918">
    <property type="entry name" value="RADICAL_SAM"/>
    <property type="match status" value="1"/>
</dbReference>
<evidence type="ECO:0000313" key="8">
    <source>
        <dbReference type="EMBL" id="MBU3842141.1"/>
    </source>
</evidence>
<keyword evidence="3" id="KW-0949">S-adenosyl-L-methionine</keyword>